<protein>
    <submittedName>
        <fullName evidence="2">22278_t:CDS:1</fullName>
    </submittedName>
</protein>
<dbReference type="Proteomes" id="UP000789901">
    <property type="component" value="Unassembled WGS sequence"/>
</dbReference>
<evidence type="ECO:0000313" key="3">
    <source>
        <dbReference type="Proteomes" id="UP000789901"/>
    </source>
</evidence>
<comment type="caution">
    <text evidence="2">The sequence shown here is derived from an EMBL/GenBank/DDBJ whole genome shotgun (WGS) entry which is preliminary data.</text>
</comment>
<gene>
    <name evidence="2" type="ORF">GMARGA_LOCUS4170</name>
</gene>
<sequence length="189" mass="22145">MYQEKELTIEETKIRINEYQKRQPQGALSIFNKQNNFMGFILNKPGGKKGNAEVVYALSREYWGRGIMQSVLGRVIEEWGPEVRSIGLGKIIYEKNAQNQPIQETFQFNAEFEPVSTEISIKFNDKGFDLPSLDNKFEYCKKLEEFINALYLKGDIITDVYYSQENSKKFTFCKNSDGRIRFHYKKDVF</sequence>
<dbReference type="EMBL" id="CAJVQB010001608">
    <property type="protein sequence ID" value="CAG8542876.1"/>
    <property type="molecule type" value="Genomic_DNA"/>
</dbReference>
<dbReference type="InterPro" id="IPR000182">
    <property type="entry name" value="GNAT_dom"/>
</dbReference>
<dbReference type="InterPro" id="IPR016181">
    <property type="entry name" value="Acyl_CoA_acyltransferase"/>
</dbReference>
<keyword evidence="3" id="KW-1185">Reference proteome</keyword>
<accession>A0ABM8W748</accession>
<evidence type="ECO:0000313" key="2">
    <source>
        <dbReference type="EMBL" id="CAG8542876.1"/>
    </source>
</evidence>
<dbReference type="Gene3D" id="3.40.630.30">
    <property type="match status" value="1"/>
</dbReference>
<feature type="domain" description="N-acetyltransferase" evidence="1">
    <location>
        <begin position="4"/>
        <end position="103"/>
    </location>
</feature>
<dbReference type="SUPFAM" id="SSF55729">
    <property type="entry name" value="Acyl-CoA N-acyltransferases (Nat)"/>
    <property type="match status" value="1"/>
</dbReference>
<dbReference type="Pfam" id="PF13302">
    <property type="entry name" value="Acetyltransf_3"/>
    <property type="match status" value="1"/>
</dbReference>
<organism evidence="2 3">
    <name type="scientific">Gigaspora margarita</name>
    <dbReference type="NCBI Taxonomy" id="4874"/>
    <lineage>
        <taxon>Eukaryota</taxon>
        <taxon>Fungi</taxon>
        <taxon>Fungi incertae sedis</taxon>
        <taxon>Mucoromycota</taxon>
        <taxon>Glomeromycotina</taxon>
        <taxon>Glomeromycetes</taxon>
        <taxon>Diversisporales</taxon>
        <taxon>Gigasporaceae</taxon>
        <taxon>Gigaspora</taxon>
    </lineage>
</organism>
<name>A0ABM8W748_GIGMA</name>
<proteinExistence type="predicted"/>
<reference evidence="2 3" key="1">
    <citation type="submission" date="2021-06" db="EMBL/GenBank/DDBJ databases">
        <authorList>
            <person name="Kallberg Y."/>
            <person name="Tangrot J."/>
            <person name="Rosling A."/>
        </authorList>
    </citation>
    <scope>NUCLEOTIDE SEQUENCE [LARGE SCALE GENOMIC DNA]</scope>
    <source>
        <strain evidence="2 3">120-4 pot B 10/14</strain>
    </source>
</reference>
<evidence type="ECO:0000259" key="1">
    <source>
        <dbReference type="Pfam" id="PF13302"/>
    </source>
</evidence>